<dbReference type="SUPFAM" id="SSF51735">
    <property type="entry name" value="NAD(P)-binding Rossmann-fold domains"/>
    <property type="match status" value="1"/>
</dbReference>
<proteinExistence type="inferred from homology"/>
<evidence type="ECO:0000256" key="2">
    <source>
        <dbReference type="ARBA" id="ARBA00023002"/>
    </source>
</evidence>
<dbReference type="InterPro" id="IPR020904">
    <property type="entry name" value="Sc_DH/Rdtase_CS"/>
</dbReference>
<dbReference type="AlphaFoldDB" id="A0A9D2UBE1"/>
<reference evidence="4" key="1">
    <citation type="journal article" date="2021" name="PeerJ">
        <title>Extensive microbial diversity within the chicken gut microbiome revealed by metagenomics and culture.</title>
        <authorList>
            <person name="Gilroy R."/>
            <person name="Ravi A."/>
            <person name="Getino M."/>
            <person name="Pursley I."/>
            <person name="Horton D.L."/>
            <person name="Alikhan N.F."/>
            <person name="Baker D."/>
            <person name="Gharbi K."/>
            <person name="Hall N."/>
            <person name="Watson M."/>
            <person name="Adriaenssens E.M."/>
            <person name="Foster-Nyarko E."/>
            <person name="Jarju S."/>
            <person name="Secka A."/>
            <person name="Antonio M."/>
            <person name="Oren A."/>
            <person name="Chaudhuri R.R."/>
            <person name="La Ragione R."/>
            <person name="Hildebrand F."/>
            <person name="Pallen M.J."/>
        </authorList>
    </citation>
    <scope>NUCLEOTIDE SEQUENCE</scope>
    <source>
        <strain evidence="4">5925</strain>
    </source>
</reference>
<dbReference type="GO" id="GO:0016020">
    <property type="term" value="C:membrane"/>
    <property type="evidence" value="ECO:0007669"/>
    <property type="project" value="TreeGrafter"/>
</dbReference>
<gene>
    <name evidence="4" type="ORF">H9907_04445</name>
</gene>
<comment type="similarity">
    <text evidence="1 3">Belongs to the short-chain dehydrogenases/reductases (SDR) family.</text>
</comment>
<evidence type="ECO:0000256" key="3">
    <source>
        <dbReference type="RuleBase" id="RU000363"/>
    </source>
</evidence>
<dbReference type="PROSITE" id="PS00061">
    <property type="entry name" value="ADH_SHORT"/>
    <property type="match status" value="1"/>
</dbReference>
<accession>A0A9D2UBE1</accession>
<organism evidence="4 5">
    <name type="scientific">Candidatus Corynebacterium intestinavium</name>
    <dbReference type="NCBI Taxonomy" id="2838531"/>
    <lineage>
        <taxon>Bacteria</taxon>
        <taxon>Bacillati</taxon>
        <taxon>Actinomycetota</taxon>
        <taxon>Actinomycetes</taxon>
        <taxon>Mycobacteriales</taxon>
        <taxon>Corynebacteriaceae</taxon>
        <taxon>Corynebacterium</taxon>
    </lineage>
</organism>
<name>A0A9D2UBE1_9CORY</name>
<dbReference type="CDD" id="cd05374">
    <property type="entry name" value="17beta-HSD-like_SDR_c"/>
    <property type="match status" value="1"/>
</dbReference>
<dbReference type="PRINTS" id="PR00081">
    <property type="entry name" value="GDHRDH"/>
</dbReference>
<protein>
    <submittedName>
        <fullName evidence="4">SDR family oxidoreductase</fullName>
    </submittedName>
</protein>
<dbReference type="Pfam" id="PF00106">
    <property type="entry name" value="adh_short"/>
    <property type="match status" value="1"/>
</dbReference>
<dbReference type="GO" id="GO:0016491">
    <property type="term" value="F:oxidoreductase activity"/>
    <property type="evidence" value="ECO:0007669"/>
    <property type="project" value="UniProtKB-KW"/>
</dbReference>
<evidence type="ECO:0000313" key="4">
    <source>
        <dbReference type="EMBL" id="HJD49346.1"/>
    </source>
</evidence>
<dbReference type="EMBL" id="DWUR01000075">
    <property type="protein sequence ID" value="HJD49346.1"/>
    <property type="molecule type" value="Genomic_DNA"/>
</dbReference>
<dbReference type="InterPro" id="IPR036291">
    <property type="entry name" value="NAD(P)-bd_dom_sf"/>
</dbReference>
<dbReference type="PRINTS" id="PR00080">
    <property type="entry name" value="SDRFAMILY"/>
</dbReference>
<dbReference type="PANTHER" id="PTHR44196">
    <property type="entry name" value="DEHYDROGENASE/REDUCTASE SDR FAMILY MEMBER 7B"/>
    <property type="match status" value="1"/>
</dbReference>
<dbReference type="InterPro" id="IPR002347">
    <property type="entry name" value="SDR_fam"/>
</dbReference>
<keyword evidence="2" id="KW-0560">Oxidoreductase</keyword>
<evidence type="ECO:0000256" key="1">
    <source>
        <dbReference type="ARBA" id="ARBA00006484"/>
    </source>
</evidence>
<reference evidence="4" key="2">
    <citation type="submission" date="2021-04" db="EMBL/GenBank/DDBJ databases">
        <authorList>
            <person name="Gilroy R."/>
        </authorList>
    </citation>
    <scope>NUCLEOTIDE SEQUENCE</scope>
    <source>
        <strain evidence="4">5925</strain>
    </source>
</reference>
<evidence type="ECO:0000313" key="5">
    <source>
        <dbReference type="Proteomes" id="UP000823907"/>
    </source>
</evidence>
<dbReference type="Gene3D" id="3.40.50.720">
    <property type="entry name" value="NAD(P)-binding Rossmann-like Domain"/>
    <property type="match status" value="1"/>
</dbReference>
<dbReference type="Proteomes" id="UP000823907">
    <property type="component" value="Unassembled WGS sequence"/>
</dbReference>
<sequence>MPKKTSVNSLSSWLLPPALPQVPDGSLAVVTGASSGIGKAVAARFAASGLRVVGTTRNPATLTDPVPNVEYLALDLADPASIEAFAEDVLALGAPGLLVNNAGESQNGPLEELPREALERLFQVNVIGHVELTQKFLPAMREQGFGRIVMIGSMLGSFPLSYRGSYVASKAAIRSFADSARSELSPFGVGISTVEPGAIATGLSSRRTIYVDDAGPYSRDFHRMLDTLNDNEAKGISAEDVAELVGTVVAEARPRAVYARGSLAPVPYILQRLVPRETMLRIMRAKHGL</sequence>
<comment type="caution">
    <text evidence="4">The sequence shown here is derived from an EMBL/GenBank/DDBJ whole genome shotgun (WGS) entry which is preliminary data.</text>
</comment>
<dbReference type="PANTHER" id="PTHR44196:SF1">
    <property type="entry name" value="DEHYDROGENASE_REDUCTASE SDR FAMILY MEMBER 7B"/>
    <property type="match status" value="1"/>
</dbReference>